<dbReference type="Proteomes" id="UP000018348">
    <property type="component" value="Unassembled WGS sequence"/>
</dbReference>
<evidence type="ECO:0000313" key="3">
    <source>
        <dbReference type="Proteomes" id="UP000018348"/>
    </source>
</evidence>
<protein>
    <submittedName>
        <fullName evidence="2">Uncharacterized protein</fullName>
    </submittedName>
</protein>
<proteinExistence type="predicted"/>
<dbReference type="EMBL" id="CAQK01000354">
    <property type="protein sequence ID" value="CCQ50797.1"/>
    <property type="molecule type" value="Genomic_DNA"/>
</dbReference>
<reference evidence="2 3" key="2">
    <citation type="submission" date="2013-09" db="EMBL/GenBank/DDBJ databases">
        <title>Whole genome comparison of six Crocosphaera watsonii strains with differing phenotypes.</title>
        <authorList>
            <person name="Bench S.R."/>
            <person name="Heller P."/>
            <person name="Frank I."/>
            <person name="Arciniega M."/>
            <person name="Shilova I.N."/>
            <person name="Zehr J.P."/>
        </authorList>
    </citation>
    <scope>NUCLEOTIDE SEQUENCE [LARGE SCALE GENOMIC DNA]</scope>
    <source>
        <strain evidence="2 3">WH 8502</strain>
    </source>
</reference>
<sequence length="77" mass="8773">MERIQKLLQETSVSLKEESSRQPLTPKSDNETDLAIWADWADGGRRRGGSGGWVDAWDPGWGDWGDTPRWADWGDVW</sequence>
<organism evidence="2 3">
    <name type="scientific">Crocosphaera watsonii WH 8502</name>
    <dbReference type="NCBI Taxonomy" id="423474"/>
    <lineage>
        <taxon>Bacteria</taxon>
        <taxon>Bacillati</taxon>
        <taxon>Cyanobacteriota</taxon>
        <taxon>Cyanophyceae</taxon>
        <taxon>Oscillatoriophycideae</taxon>
        <taxon>Chroococcales</taxon>
        <taxon>Aphanothecaceae</taxon>
        <taxon>Crocosphaera</taxon>
    </lineage>
</organism>
<reference evidence="2 3" key="1">
    <citation type="submission" date="2013-01" db="EMBL/GenBank/DDBJ databases">
        <authorList>
            <person name="Bench S."/>
        </authorList>
    </citation>
    <scope>NUCLEOTIDE SEQUENCE [LARGE SCALE GENOMIC DNA]</scope>
    <source>
        <strain evidence="2 3">WH 8502</strain>
    </source>
</reference>
<comment type="caution">
    <text evidence="2">The sequence shown here is derived from an EMBL/GenBank/DDBJ whole genome shotgun (WGS) entry which is preliminary data.</text>
</comment>
<feature type="compositionally biased region" description="Low complexity" evidence="1">
    <location>
        <begin position="53"/>
        <end position="65"/>
    </location>
</feature>
<gene>
    <name evidence="2" type="ORF">CWATWH8502_1539</name>
</gene>
<evidence type="ECO:0000313" key="2">
    <source>
        <dbReference type="EMBL" id="CCQ50797.1"/>
    </source>
</evidence>
<accession>T2IDB1</accession>
<feature type="region of interest" description="Disordered" evidence="1">
    <location>
        <begin position="12"/>
        <end position="77"/>
    </location>
</feature>
<dbReference type="AlphaFoldDB" id="T2IDB1"/>
<name>T2IDB1_CROWT</name>
<evidence type="ECO:0000256" key="1">
    <source>
        <dbReference type="SAM" id="MobiDB-lite"/>
    </source>
</evidence>